<reference evidence="1 2" key="1">
    <citation type="submission" date="2020-01" db="EMBL/GenBank/DDBJ databases">
        <title>Genomes of bacteria type strains.</title>
        <authorList>
            <person name="Chen J."/>
            <person name="Zhu S."/>
            <person name="Yang J."/>
        </authorList>
    </citation>
    <scope>NUCLEOTIDE SEQUENCE [LARGE SCALE GENOMIC DNA]</scope>
    <source>
        <strain evidence="1 2">DSM 16655</strain>
    </source>
</reference>
<dbReference type="RefSeq" id="WP_252915404.1">
    <property type="nucleotide sequence ID" value="NZ_CP159480.1"/>
</dbReference>
<sequence length="120" mass="13912">MKPKNYLITHNLDEIKEERRVYPRRDANCPVIARVRQRGREEEFSIPCWMVNLCEDGCLLTSDHFPRKIDDVSLTIPGISTKVRGKARTQGKFTVNVKFSKLLKIEIVDMVGRIRTIPKS</sequence>
<organism evidence="1 2">
    <name type="scientific">Hoeflea alexandrii</name>
    <dbReference type="NCBI Taxonomy" id="288436"/>
    <lineage>
        <taxon>Bacteria</taxon>
        <taxon>Pseudomonadati</taxon>
        <taxon>Pseudomonadota</taxon>
        <taxon>Alphaproteobacteria</taxon>
        <taxon>Hyphomicrobiales</taxon>
        <taxon>Rhizobiaceae</taxon>
        <taxon>Hoeflea</taxon>
    </lineage>
</organism>
<dbReference type="Proteomes" id="UP001320715">
    <property type="component" value="Unassembled WGS sequence"/>
</dbReference>
<dbReference type="EMBL" id="JAAAML010000001">
    <property type="protein sequence ID" value="MCO6408228.1"/>
    <property type="molecule type" value="Genomic_DNA"/>
</dbReference>
<accession>A0ABT1CPT4</accession>
<comment type="caution">
    <text evidence="1">The sequence shown here is derived from an EMBL/GenBank/DDBJ whole genome shotgun (WGS) entry which is preliminary data.</text>
</comment>
<evidence type="ECO:0000313" key="1">
    <source>
        <dbReference type="EMBL" id="MCO6408228.1"/>
    </source>
</evidence>
<evidence type="ECO:0008006" key="3">
    <source>
        <dbReference type="Google" id="ProtNLM"/>
    </source>
</evidence>
<keyword evidence="2" id="KW-1185">Reference proteome</keyword>
<name>A0ABT1CPT4_9HYPH</name>
<proteinExistence type="predicted"/>
<protein>
    <recommendedName>
        <fullName evidence="3">PilZ domain-containing protein</fullName>
    </recommendedName>
</protein>
<gene>
    <name evidence="1" type="ORF">GTW23_08595</name>
</gene>
<evidence type="ECO:0000313" key="2">
    <source>
        <dbReference type="Proteomes" id="UP001320715"/>
    </source>
</evidence>